<gene>
    <name evidence="2" type="ORF">IFO68_11810</name>
</gene>
<protein>
    <submittedName>
        <fullName evidence="2">Uncharacterized protein</fullName>
    </submittedName>
</protein>
<name>A0ABR9BLB3_9GAMM</name>
<feature type="signal peptide" evidence="1">
    <location>
        <begin position="1"/>
        <end position="29"/>
    </location>
</feature>
<evidence type="ECO:0000256" key="1">
    <source>
        <dbReference type="SAM" id="SignalP"/>
    </source>
</evidence>
<evidence type="ECO:0000313" key="3">
    <source>
        <dbReference type="Proteomes" id="UP000649768"/>
    </source>
</evidence>
<dbReference type="Proteomes" id="UP000649768">
    <property type="component" value="Unassembled WGS sequence"/>
</dbReference>
<reference evidence="2 3" key="1">
    <citation type="submission" date="2020-09" db="EMBL/GenBank/DDBJ databases">
        <title>Photobacterium sp. CAU 1568 isolated from sand of Sido Beach.</title>
        <authorList>
            <person name="Kim W."/>
        </authorList>
    </citation>
    <scope>NUCLEOTIDE SEQUENCE [LARGE SCALE GENOMIC DNA]</scope>
    <source>
        <strain evidence="2 3">CAU 1568</strain>
    </source>
</reference>
<keyword evidence="3" id="KW-1185">Reference proteome</keyword>
<dbReference type="EMBL" id="JACYTP010000006">
    <property type="protein sequence ID" value="MBD8513361.1"/>
    <property type="molecule type" value="Genomic_DNA"/>
</dbReference>
<comment type="caution">
    <text evidence="2">The sequence shown here is derived from an EMBL/GenBank/DDBJ whole genome shotgun (WGS) entry which is preliminary data.</text>
</comment>
<organism evidence="2 3">
    <name type="scientific">Photobacterium arenosum</name>
    <dbReference type="NCBI Taxonomy" id="2774143"/>
    <lineage>
        <taxon>Bacteria</taxon>
        <taxon>Pseudomonadati</taxon>
        <taxon>Pseudomonadota</taxon>
        <taxon>Gammaproteobacteria</taxon>
        <taxon>Vibrionales</taxon>
        <taxon>Vibrionaceae</taxon>
        <taxon>Photobacterium</taxon>
    </lineage>
</organism>
<evidence type="ECO:0000313" key="2">
    <source>
        <dbReference type="EMBL" id="MBD8513361.1"/>
    </source>
</evidence>
<accession>A0ABR9BLB3</accession>
<keyword evidence="1" id="KW-0732">Signal</keyword>
<feature type="chain" id="PRO_5045911766" evidence="1">
    <location>
        <begin position="30"/>
        <end position="116"/>
    </location>
</feature>
<proteinExistence type="predicted"/>
<sequence length="116" mass="12931">MLKVKVLIKMKKLILSFIVMIALPFSVFAEQGDPEFNQPFTITQVFSEGTTTAGFYTAEALTGCKWNIMYLDLSTESGKAMFSQVLAAKSAGFKVVRVYYKKNDSEKCTATGLHIR</sequence>